<dbReference type="GO" id="GO:0005886">
    <property type="term" value="C:plasma membrane"/>
    <property type="evidence" value="ECO:0007669"/>
    <property type="project" value="UniProtKB-SubCell"/>
</dbReference>
<dbReference type="FunFam" id="1.10.287.130:FF:000001">
    <property type="entry name" value="Two-component sensor histidine kinase"/>
    <property type="match status" value="1"/>
</dbReference>
<gene>
    <name evidence="18" type="ORF">JMN37_09705</name>
</gene>
<evidence type="ECO:0000256" key="12">
    <source>
        <dbReference type="ARBA" id="ARBA00023012"/>
    </source>
</evidence>
<dbReference type="PANTHER" id="PTHR42878:SF7">
    <property type="entry name" value="SENSOR HISTIDINE KINASE GLRK"/>
    <property type="match status" value="1"/>
</dbReference>
<comment type="caution">
    <text evidence="18">The sequence shown here is derived from an EMBL/GenBank/DDBJ whole genome shotgun (WGS) entry which is preliminary data.</text>
</comment>
<dbReference type="CDD" id="cd00075">
    <property type="entry name" value="HATPase"/>
    <property type="match status" value="1"/>
</dbReference>
<dbReference type="InterPro" id="IPR003660">
    <property type="entry name" value="HAMP_dom"/>
</dbReference>
<dbReference type="RefSeq" id="WP_071573143.1">
    <property type="nucleotide sequence ID" value="NZ_JAEUWV010000018.1"/>
</dbReference>
<dbReference type="GO" id="GO:0000155">
    <property type="term" value="F:phosphorelay sensor kinase activity"/>
    <property type="evidence" value="ECO:0007669"/>
    <property type="project" value="InterPro"/>
</dbReference>
<evidence type="ECO:0000256" key="15">
    <source>
        <dbReference type="SAM" id="Phobius"/>
    </source>
</evidence>
<dbReference type="Pfam" id="PF02518">
    <property type="entry name" value="HATPase_c"/>
    <property type="match status" value="1"/>
</dbReference>
<keyword evidence="5" id="KW-0597">Phosphoprotein</keyword>
<evidence type="ECO:0000259" key="16">
    <source>
        <dbReference type="PROSITE" id="PS50109"/>
    </source>
</evidence>
<feature type="transmembrane region" description="Helical" evidence="15">
    <location>
        <begin position="21"/>
        <end position="44"/>
    </location>
</feature>
<dbReference type="GO" id="GO:0030295">
    <property type="term" value="F:protein kinase activator activity"/>
    <property type="evidence" value="ECO:0007669"/>
    <property type="project" value="TreeGrafter"/>
</dbReference>
<dbReference type="EC" id="2.7.13.3" evidence="4"/>
<evidence type="ECO:0000256" key="4">
    <source>
        <dbReference type="ARBA" id="ARBA00012438"/>
    </source>
</evidence>
<dbReference type="SMART" id="SM00387">
    <property type="entry name" value="HATPase_c"/>
    <property type="match status" value="1"/>
</dbReference>
<evidence type="ECO:0000256" key="10">
    <source>
        <dbReference type="ARBA" id="ARBA00022840"/>
    </source>
</evidence>
<evidence type="ECO:0000256" key="5">
    <source>
        <dbReference type="ARBA" id="ARBA00022553"/>
    </source>
</evidence>
<evidence type="ECO:0000313" key="18">
    <source>
        <dbReference type="EMBL" id="MCO6395238.1"/>
    </source>
</evidence>
<feature type="domain" description="Histidine kinase" evidence="16">
    <location>
        <begin position="247"/>
        <end position="460"/>
    </location>
</feature>
<evidence type="ECO:0000256" key="13">
    <source>
        <dbReference type="ARBA" id="ARBA00023136"/>
    </source>
</evidence>
<keyword evidence="6" id="KW-0808">Transferase</keyword>
<dbReference type="InterPro" id="IPR003661">
    <property type="entry name" value="HisK_dim/P_dom"/>
</dbReference>
<dbReference type="SMART" id="SM00388">
    <property type="entry name" value="HisKA"/>
    <property type="match status" value="1"/>
</dbReference>
<dbReference type="GO" id="GO:0007234">
    <property type="term" value="P:osmosensory signaling via phosphorelay pathway"/>
    <property type="evidence" value="ECO:0007669"/>
    <property type="project" value="TreeGrafter"/>
</dbReference>
<keyword evidence="10" id="KW-0067">ATP-binding</keyword>
<dbReference type="InterPro" id="IPR050351">
    <property type="entry name" value="BphY/WalK/GraS-like"/>
</dbReference>
<dbReference type="Gene3D" id="6.10.340.10">
    <property type="match status" value="1"/>
</dbReference>
<dbReference type="EMBL" id="JAEUWV010000018">
    <property type="protein sequence ID" value="MCO6395238.1"/>
    <property type="molecule type" value="Genomic_DNA"/>
</dbReference>
<dbReference type="InterPro" id="IPR036097">
    <property type="entry name" value="HisK_dim/P_sf"/>
</dbReference>
<dbReference type="Pfam" id="PF00512">
    <property type="entry name" value="HisKA"/>
    <property type="match status" value="1"/>
</dbReference>
<proteinExistence type="predicted"/>
<dbReference type="AlphaFoldDB" id="A0AAW5HUM9"/>
<dbReference type="InterPro" id="IPR003594">
    <property type="entry name" value="HATPase_dom"/>
</dbReference>
<evidence type="ECO:0000256" key="9">
    <source>
        <dbReference type="ARBA" id="ARBA00022777"/>
    </source>
</evidence>
<dbReference type="PANTHER" id="PTHR42878">
    <property type="entry name" value="TWO-COMPONENT HISTIDINE KINASE"/>
    <property type="match status" value="1"/>
</dbReference>
<evidence type="ECO:0000256" key="14">
    <source>
        <dbReference type="ARBA" id="ARBA00039401"/>
    </source>
</evidence>
<comment type="cofactor">
    <cofactor evidence="2">
        <name>a divalent metal cation</name>
        <dbReference type="ChEBI" id="CHEBI:60240"/>
    </cofactor>
</comment>
<feature type="domain" description="HAMP" evidence="17">
    <location>
        <begin position="179"/>
        <end position="232"/>
    </location>
</feature>
<accession>A0AAW5HUM9</accession>
<reference evidence="18 19" key="1">
    <citation type="submission" date="2021-01" db="EMBL/GenBank/DDBJ databases">
        <title>Identification and Characterization of Corynebacterium sp.</title>
        <authorList>
            <person name="Luo Q."/>
            <person name="Qu P."/>
            <person name="Chen Q."/>
        </authorList>
    </citation>
    <scope>NUCLEOTIDE SEQUENCE [LARGE SCALE GENOMIC DNA]</scope>
    <source>
        <strain evidence="18 19">MC-18</strain>
    </source>
</reference>
<dbReference type="GO" id="GO:0005509">
    <property type="term" value="F:calcium ion binding"/>
    <property type="evidence" value="ECO:0007669"/>
    <property type="project" value="UniProtKB-ARBA"/>
</dbReference>
<dbReference type="PROSITE" id="PS50885">
    <property type="entry name" value="HAMP"/>
    <property type="match status" value="1"/>
</dbReference>
<protein>
    <recommendedName>
        <fullName evidence="14">Sensor-like histidine kinase SenX3</fullName>
        <ecNumber evidence="4">2.7.13.3</ecNumber>
    </recommendedName>
</protein>
<dbReference type="CDD" id="cd06225">
    <property type="entry name" value="HAMP"/>
    <property type="match status" value="1"/>
</dbReference>
<keyword evidence="7 15" id="KW-0812">Transmembrane</keyword>
<keyword evidence="11 15" id="KW-1133">Transmembrane helix</keyword>
<comment type="catalytic activity">
    <reaction evidence="1">
        <text>ATP + protein L-histidine = ADP + protein N-phospho-L-histidine.</text>
        <dbReference type="EC" id="2.7.13.3"/>
    </reaction>
</comment>
<dbReference type="PROSITE" id="PS50109">
    <property type="entry name" value="HIS_KIN"/>
    <property type="match status" value="1"/>
</dbReference>
<dbReference type="Gene3D" id="1.10.287.130">
    <property type="match status" value="1"/>
</dbReference>
<name>A0AAW5HUM9_9CORY</name>
<organism evidence="18 19">
    <name type="scientific">Corynebacterium lipophilum</name>
    <dbReference type="NCBI Taxonomy" id="2804918"/>
    <lineage>
        <taxon>Bacteria</taxon>
        <taxon>Bacillati</taxon>
        <taxon>Actinomycetota</taxon>
        <taxon>Actinomycetes</taxon>
        <taxon>Mycobacteriales</taxon>
        <taxon>Corynebacteriaceae</taxon>
        <taxon>Corynebacterium</taxon>
    </lineage>
</organism>
<evidence type="ECO:0000256" key="7">
    <source>
        <dbReference type="ARBA" id="ARBA00022692"/>
    </source>
</evidence>
<dbReference type="GO" id="GO:0000156">
    <property type="term" value="F:phosphorelay response regulator activity"/>
    <property type="evidence" value="ECO:0007669"/>
    <property type="project" value="TreeGrafter"/>
</dbReference>
<keyword evidence="19" id="KW-1185">Reference proteome</keyword>
<evidence type="ECO:0000256" key="2">
    <source>
        <dbReference type="ARBA" id="ARBA00001968"/>
    </source>
</evidence>
<dbReference type="Pfam" id="PF00672">
    <property type="entry name" value="HAMP"/>
    <property type="match status" value="1"/>
</dbReference>
<dbReference type="SMART" id="SM00304">
    <property type="entry name" value="HAMP"/>
    <property type="match status" value="1"/>
</dbReference>
<evidence type="ECO:0000256" key="1">
    <source>
        <dbReference type="ARBA" id="ARBA00000085"/>
    </source>
</evidence>
<evidence type="ECO:0000256" key="3">
    <source>
        <dbReference type="ARBA" id="ARBA00004236"/>
    </source>
</evidence>
<comment type="subcellular location">
    <subcellularLocation>
        <location evidence="3">Cell membrane</location>
    </subcellularLocation>
</comment>
<keyword evidence="12" id="KW-0902">Two-component regulatory system</keyword>
<evidence type="ECO:0000259" key="17">
    <source>
        <dbReference type="PROSITE" id="PS50885"/>
    </source>
</evidence>
<dbReference type="FunFam" id="3.30.565.10:FF:000006">
    <property type="entry name" value="Sensor histidine kinase WalK"/>
    <property type="match status" value="1"/>
</dbReference>
<sequence length="464" mass="51266">MSRRRLHALAYSRTKPLQKQLVALVLAIATLALLVSFSAVYIFMRSILYQRVDDQLSEGLDTWVGQVTWVPSSGAPSDFYQETWYPQFGTSWSPVYVDTPPDLSRVKQQDKAVTVPSTGVAPGVKWRAMSREMPDGTVKYVAKELDAEHRVLRWLAIVETTFGLLAVVGIACAGRTYIRKALAPLREVENTALAIADGDTKRRVPVWSRETEVGKLSYAMNTMVQQLQESVEDAQLKEEQMRRFVGDASHELRTPLTSVRGYAELYRKGMAPDADMVIGKIEEESARMQLLVEDLLALTRAEGTRLDKRQVDVLEMVTSAVSSAQAAFPERSLTIENNATSVPTVNGDPSRLHQVLLNLIVNAFKHAGKDASVTVALRENLDRIIIEVIDDGCGMEEKDAEHIFERFYRADNSRNRASGGGSGLGLAIAKSLIEQHDGTITVKSAPGEGSTFTISLPMEKSPKV</sequence>
<dbReference type="GO" id="GO:0005524">
    <property type="term" value="F:ATP binding"/>
    <property type="evidence" value="ECO:0007669"/>
    <property type="project" value="UniProtKB-KW"/>
</dbReference>
<dbReference type="Gene3D" id="3.30.565.10">
    <property type="entry name" value="Histidine kinase-like ATPase, C-terminal domain"/>
    <property type="match status" value="1"/>
</dbReference>
<keyword evidence="9 18" id="KW-0418">Kinase</keyword>
<dbReference type="CDD" id="cd00082">
    <property type="entry name" value="HisKA"/>
    <property type="match status" value="1"/>
</dbReference>
<dbReference type="PRINTS" id="PR00344">
    <property type="entry name" value="BCTRLSENSOR"/>
</dbReference>
<dbReference type="SUPFAM" id="SSF55874">
    <property type="entry name" value="ATPase domain of HSP90 chaperone/DNA topoisomerase II/histidine kinase"/>
    <property type="match status" value="1"/>
</dbReference>
<dbReference type="SUPFAM" id="SSF158472">
    <property type="entry name" value="HAMP domain-like"/>
    <property type="match status" value="1"/>
</dbReference>
<dbReference type="Proteomes" id="UP001205920">
    <property type="component" value="Unassembled WGS sequence"/>
</dbReference>
<evidence type="ECO:0000256" key="6">
    <source>
        <dbReference type="ARBA" id="ARBA00022679"/>
    </source>
</evidence>
<dbReference type="SUPFAM" id="SSF47384">
    <property type="entry name" value="Homodimeric domain of signal transducing histidine kinase"/>
    <property type="match status" value="1"/>
</dbReference>
<evidence type="ECO:0000256" key="8">
    <source>
        <dbReference type="ARBA" id="ARBA00022741"/>
    </source>
</evidence>
<evidence type="ECO:0000256" key="11">
    <source>
        <dbReference type="ARBA" id="ARBA00022989"/>
    </source>
</evidence>
<evidence type="ECO:0000313" key="19">
    <source>
        <dbReference type="Proteomes" id="UP001205920"/>
    </source>
</evidence>
<dbReference type="InterPro" id="IPR004358">
    <property type="entry name" value="Sig_transdc_His_kin-like_C"/>
</dbReference>
<keyword evidence="8" id="KW-0547">Nucleotide-binding</keyword>
<dbReference type="InterPro" id="IPR036890">
    <property type="entry name" value="HATPase_C_sf"/>
</dbReference>
<dbReference type="InterPro" id="IPR005467">
    <property type="entry name" value="His_kinase_dom"/>
</dbReference>
<keyword evidence="13 15" id="KW-0472">Membrane</keyword>